<organism evidence="16 17">
    <name type="scientific">Hortaea werneckii</name>
    <name type="common">Black yeast</name>
    <name type="synonym">Cladosporium werneckii</name>
    <dbReference type="NCBI Taxonomy" id="91943"/>
    <lineage>
        <taxon>Eukaryota</taxon>
        <taxon>Fungi</taxon>
        <taxon>Dikarya</taxon>
        <taxon>Ascomycota</taxon>
        <taxon>Pezizomycotina</taxon>
        <taxon>Dothideomycetes</taxon>
        <taxon>Dothideomycetidae</taxon>
        <taxon>Mycosphaerellales</taxon>
        <taxon>Teratosphaeriaceae</taxon>
        <taxon>Hortaea</taxon>
    </lineage>
</organism>
<sequence>MYCTRVHLPPSPHPPRTSVLPRITSRAAEPCDSSSLDALPPPDPVRFPVSPDRLFTSCACTAPATPLGLFSSPRDARPTFSRPTHDACIVNAETSLRTLATAPTPASILHSCTPRFTSHCAVPPKTSLEEQQEDSQSAPPQATDAARTTTMATNRAPAASSSRRPAPNPDQEPDEVIGDFRRGKEIGKGSFAVVFLAQHRTKRSFAAVKAVQMGKLTRKLRENLHTEIGILKSLQHPHIVSLFECIELPSHFYLVMEYCQLSDLAQFMKKRHTLAQLPETADIFRRYPNPPAGGLNEVLSRHFLKQIASALEYLRGRNLIHRDIKPQNLLLNPAPSYMAQQRPEDVPLAVSEHSLVPTVGVETLPMLKIADFGFARHLPSTAMAETLCGSPLYMAPEILRYEKYDARADLWSTGTVLHEMVVGKPPFRAQNHVDLLRKIEKANDQIIFDNRNMMISRGMKDVIRKLLKKSPLDRVSYEEFFEDPVVTGDIPGLVPEDRPAATLRPPPGPRDSELSRRMAVQAIDAPAQSQTPPEDKKTQMKKTTQEHVHDQPSRKSSDQEIQTRPSDETSRRKTSEPHPEGIPIQRQPSNRHQRRPSIVAHATAPAREALLVGQPASAPAAKIERRASRSSPLAGPPMVREPTNVQEEGKGKSARTTRERTAQDVAFEKEYVVIEKRHVEVNAFADELEANANGRNAQNPQAAMIRRATTQGQPTATTGAQPPSPSRAMQMVTGRSPALHQRAGSFERRWAPSPQSATNMLNKALNAANVRLFGALGTSPPFSKGQSPPAGYGAFPSYPTPQPVLLPGEGNDGKMPMDEDTKVVRTMEEAAHRSDVIYGFAEVKYKQLIPAAPSAMDPLGIQHLGAQEKSSEQNEEGEDKDMTLAAVVSVAEEALVLYVKTLAILAKTIDLAGYWWSKQNRGEAMTSDPSSKPSNTKADVSKRLNSIVQWTRERFNDCLGKSEVVGRKLQHAQRQLPDDHPSHPNSQSTTSSAPKAAVTASAERITITSGVTAERLMFERAVEMSRAAAVSELVNEDLADCELSYVTAVMLLEAVLEADDEPLIRRPSQKRDKAGDELVVGMESHDRQTVIKLIEGARSRLAGLRKKINHAHHQLSTAAAPRSSSLGGNNHSNSSTTATPKPTTGNPSPSSLTPAGALAGTPPR</sequence>
<dbReference type="GO" id="GO:0042594">
    <property type="term" value="P:response to starvation"/>
    <property type="evidence" value="ECO:0007669"/>
    <property type="project" value="TreeGrafter"/>
</dbReference>
<proteinExistence type="predicted"/>
<dbReference type="PROSITE" id="PS50011">
    <property type="entry name" value="PROTEIN_KINASE_DOM"/>
    <property type="match status" value="1"/>
</dbReference>
<feature type="compositionally biased region" description="Polar residues" evidence="14">
    <location>
        <begin position="983"/>
        <end position="993"/>
    </location>
</feature>
<dbReference type="Gene3D" id="1.10.510.10">
    <property type="entry name" value="Transferase(Phosphotransferase) domain 1"/>
    <property type="match status" value="1"/>
</dbReference>
<dbReference type="Pfam" id="PF00069">
    <property type="entry name" value="Pkinase"/>
    <property type="match status" value="1"/>
</dbReference>
<evidence type="ECO:0000256" key="14">
    <source>
        <dbReference type="SAM" id="MobiDB-lite"/>
    </source>
</evidence>
<evidence type="ECO:0000256" key="5">
    <source>
        <dbReference type="ARBA" id="ARBA00022741"/>
    </source>
</evidence>
<comment type="caution">
    <text evidence="16">The sequence shown here is derived from an EMBL/GenBank/DDBJ whole genome shotgun (WGS) entry which is preliminary data.</text>
</comment>
<dbReference type="EMBL" id="QWIP01000894">
    <property type="protein sequence ID" value="RMY52576.1"/>
    <property type="molecule type" value="Genomic_DNA"/>
</dbReference>
<feature type="domain" description="Protein kinase" evidence="15">
    <location>
        <begin position="180"/>
        <end position="486"/>
    </location>
</feature>
<feature type="compositionally biased region" description="Low complexity" evidence="14">
    <location>
        <begin position="1123"/>
        <end position="1135"/>
    </location>
</feature>
<dbReference type="GO" id="GO:0000045">
    <property type="term" value="P:autophagosome assembly"/>
    <property type="evidence" value="ECO:0007669"/>
    <property type="project" value="TreeGrafter"/>
</dbReference>
<evidence type="ECO:0000256" key="1">
    <source>
        <dbReference type="ARBA" id="ARBA00004623"/>
    </source>
</evidence>
<dbReference type="PROSITE" id="PS00107">
    <property type="entry name" value="PROTEIN_KINASE_ATP"/>
    <property type="match status" value="1"/>
</dbReference>
<evidence type="ECO:0000256" key="3">
    <source>
        <dbReference type="ARBA" id="ARBA00022527"/>
    </source>
</evidence>
<feature type="region of interest" description="Disordered" evidence="14">
    <location>
        <begin position="1112"/>
        <end position="1164"/>
    </location>
</feature>
<keyword evidence="8" id="KW-0653">Protein transport</keyword>
<keyword evidence="8" id="KW-0813">Transport</keyword>
<keyword evidence="3" id="KW-0723">Serine/threonine-protein kinase</keyword>
<dbReference type="GO" id="GO:0034045">
    <property type="term" value="C:phagophore assembly site membrane"/>
    <property type="evidence" value="ECO:0007669"/>
    <property type="project" value="UniProtKB-SubCell"/>
</dbReference>
<dbReference type="EC" id="2.7.11.1" evidence="2"/>
<dbReference type="GO" id="GO:0005776">
    <property type="term" value="C:autophagosome"/>
    <property type="evidence" value="ECO:0007669"/>
    <property type="project" value="TreeGrafter"/>
</dbReference>
<evidence type="ECO:0000256" key="2">
    <source>
        <dbReference type="ARBA" id="ARBA00012513"/>
    </source>
</evidence>
<dbReference type="InterPro" id="IPR017441">
    <property type="entry name" value="Protein_kinase_ATP_BS"/>
</dbReference>
<evidence type="ECO:0000256" key="4">
    <source>
        <dbReference type="ARBA" id="ARBA00022679"/>
    </source>
</evidence>
<keyword evidence="5 13" id="KW-0547">Nucleotide-binding</keyword>
<evidence type="ECO:0000256" key="12">
    <source>
        <dbReference type="ARBA" id="ARBA00048679"/>
    </source>
</evidence>
<evidence type="ECO:0000313" key="17">
    <source>
        <dbReference type="Proteomes" id="UP000269276"/>
    </source>
</evidence>
<comment type="subcellular location">
    <subcellularLocation>
        <location evidence="1">Preautophagosomal structure membrane</location>
        <topology evidence="1">Peripheral membrane protein</topology>
    </subcellularLocation>
</comment>
<evidence type="ECO:0000259" key="15">
    <source>
        <dbReference type="PROSITE" id="PS50011"/>
    </source>
</evidence>
<dbReference type="GO" id="GO:0004674">
    <property type="term" value="F:protein serine/threonine kinase activity"/>
    <property type="evidence" value="ECO:0007669"/>
    <property type="project" value="UniProtKB-KW"/>
</dbReference>
<evidence type="ECO:0000256" key="8">
    <source>
        <dbReference type="ARBA" id="ARBA00022927"/>
    </source>
</evidence>
<feature type="compositionally biased region" description="Basic and acidic residues" evidence="14">
    <location>
        <begin position="647"/>
        <end position="660"/>
    </location>
</feature>
<dbReference type="GO" id="GO:0015031">
    <property type="term" value="P:protein transport"/>
    <property type="evidence" value="ECO:0007669"/>
    <property type="project" value="UniProtKB-KW"/>
</dbReference>
<keyword evidence="4" id="KW-0808">Transferase</keyword>
<gene>
    <name evidence="16" type="ORF">D0863_14218</name>
</gene>
<comment type="catalytic activity">
    <reaction evidence="12">
        <text>L-seryl-[protein] + ATP = O-phospho-L-seryl-[protein] + ADP + H(+)</text>
        <dbReference type="Rhea" id="RHEA:17989"/>
        <dbReference type="Rhea" id="RHEA-COMP:9863"/>
        <dbReference type="Rhea" id="RHEA-COMP:11604"/>
        <dbReference type="ChEBI" id="CHEBI:15378"/>
        <dbReference type="ChEBI" id="CHEBI:29999"/>
        <dbReference type="ChEBI" id="CHEBI:30616"/>
        <dbReference type="ChEBI" id="CHEBI:83421"/>
        <dbReference type="ChEBI" id="CHEBI:456216"/>
        <dbReference type="EC" id="2.7.11.1"/>
    </reaction>
</comment>
<dbReference type="InterPro" id="IPR045269">
    <property type="entry name" value="Atg1-like"/>
</dbReference>
<evidence type="ECO:0000256" key="13">
    <source>
        <dbReference type="PROSITE-ProRule" id="PRU10141"/>
    </source>
</evidence>
<dbReference type="InterPro" id="IPR000719">
    <property type="entry name" value="Prot_kinase_dom"/>
</dbReference>
<dbReference type="InterPro" id="IPR048941">
    <property type="entry name" value="ATG1-like_MIT2"/>
</dbReference>
<feature type="compositionally biased region" description="Low complexity" evidence="14">
    <location>
        <begin position="709"/>
        <end position="721"/>
    </location>
</feature>
<feature type="region of interest" description="Disordered" evidence="14">
    <location>
        <begin position="709"/>
        <end position="730"/>
    </location>
</feature>
<dbReference type="InterPro" id="IPR011009">
    <property type="entry name" value="Kinase-like_dom_sf"/>
</dbReference>
<feature type="binding site" evidence="13">
    <location>
        <position position="209"/>
    </location>
    <ligand>
        <name>ATP</name>
        <dbReference type="ChEBI" id="CHEBI:30616"/>
    </ligand>
</feature>
<evidence type="ECO:0000313" key="16">
    <source>
        <dbReference type="EMBL" id="RMY52576.1"/>
    </source>
</evidence>
<keyword evidence="7 13" id="KW-0067">ATP-binding</keyword>
<dbReference type="GO" id="GO:0061709">
    <property type="term" value="P:reticulophagy"/>
    <property type="evidence" value="ECO:0007669"/>
    <property type="project" value="TreeGrafter"/>
</dbReference>
<keyword evidence="6" id="KW-0418">Kinase</keyword>
<dbReference type="PANTHER" id="PTHR24348">
    <property type="entry name" value="SERINE/THREONINE-PROTEIN KINASE UNC-51-RELATED"/>
    <property type="match status" value="1"/>
</dbReference>
<feature type="compositionally biased region" description="Low complexity" evidence="14">
    <location>
        <begin position="142"/>
        <end position="165"/>
    </location>
</feature>
<dbReference type="OrthoDB" id="346907at2759"/>
<dbReference type="GO" id="GO:0000422">
    <property type="term" value="P:autophagy of mitochondrion"/>
    <property type="evidence" value="ECO:0007669"/>
    <property type="project" value="TreeGrafter"/>
</dbReference>
<evidence type="ECO:0000256" key="11">
    <source>
        <dbReference type="ARBA" id="ARBA00047899"/>
    </source>
</evidence>
<keyword evidence="9" id="KW-0072">Autophagy</keyword>
<feature type="region of interest" description="Disordered" evidence="14">
    <location>
        <begin position="124"/>
        <end position="176"/>
    </location>
</feature>
<dbReference type="Pfam" id="PF12063">
    <property type="entry name" value="ATG1-like_MIT1"/>
    <property type="match status" value="1"/>
</dbReference>
<name>A0A3M7CLQ3_HORWE</name>
<feature type="region of interest" description="Disordered" evidence="14">
    <location>
        <begin position="922"/>
        <end position="941"/>
    </location>
</feature>
<reference evidence="16 17" key="1">
    <citation type="journal article" date="2018" name="BMC Genomics">
        <title>Genomic evidence for intraspecific hybridization in a clonal and extremely halotolerant yeast.</title>
        <authorList>
            <person name="Gostincar C."/>
            <person name="Stajich J.E."/>
            <person name="Zupancic J."/>
            <person name="Zalar P."/>
            <person name="Gunde-Cimerman N."/>
        </authorList>
    </citation>
    <scope>NUCLEOTIDE SEQUENCE [LARGE SCALE GENOMIC DNA]</scope>
    <source>
        <strain evidence="16 17">EXF-2682</strain>
    </source>
</reference>
<protein>
    <recommendedName>
        <fullName evidence="2">non-specific serine/threonine protein kinase</fullName>
        <ecNumber evidence="2">2.7.11.1</ecNumber>
    </recommendedName>
    <alternativeName>
        <fullName evidence="10">Autophagy-related protein 1</fullName>
    </alternativeName>
</protein>
<dbReference type="GO" id="GO:0034727">
    <property type="term" value="P:piecemeal microautophagy of the nucleus"/>
    <property type="evidence" value="ECO:0007669"/>
    <property type="project" value="TreeGrafter"/>
</dbReference>
<dbReference type="SUPFAM" id="SSF56112">
    <property type="entry name" value="Protein kinase-like (PK-like)"/>
    <property type="match status" value="1"/>
</dbReference>
<dbReference type="GO" id="GO:0005524">
    <property type="term" value="F:ATP binding"/>
    <property type="evidence" value="ECO:0007669"/>
    <property type="project" value="UniProtKB-UniRule"/>
</dbReference>
<accession>A0A3M7CLQ3</accession>
<evidence type="ECO:0000256" key="7">
    <source>
        <dbReference type="ARBA" id="ARBA00022840"/>
    </source>
</evidence>
<evidence type="ECO:0000256" key="9">
    <source>
        <dbReference type="ARBA" id="ARBA00023006"/>
    </source>
</evidence>
<feature type="compositionally biased region" description="Basic and acidic residues" evidence="14">
    <location>
        <begin position="533"/>
        <end position="558"/>
    </location>
</feature>
<evidence type="ECO:0000256" key="6">
    <source>
        <dbReference type="ARBA" id="ARBA00022777"/>
    </source>
</evidence>
<comment type="catalytic activity">
    <reaction evidence="11">
        <text>L-threonyl-[protein] + ATP = O-phospho-L-threonyl-[protein] + ADP + H(+)</text>
        <dbReference type="Rhea" id="RHEA:46608"/>
        <dbReference type="Rhea" id="RHEA-COMP:11060"/>
        <dbReference type="Rhea" id="RHEA-COMP:11605"/>
        <dbReference type="ChEBI" id="CHEBI:15378"/>
        <dbReference type="ChEBI" id="CHEBI:30013"/>
        <dbReference type="ChEBI" id="CHEBI:30616"/>
        <dbReference type="ChEBI" id="CHEBI:61977"/>
        <dbReference type="ChEBI" id="CHEBI:456216"/>
        <dbReference type="EC" id="2.7.11.1"/>
    </reaction>
</comment>
<dbReference type="InterPro" id="IPR008271">
    <property type="entry name" value="Ser/Thr_kinase_AS"/>
</dbReference>
<feature type="region of interest" description="Disordered" evidence="14">
    <location>
        <begin position="970"/>
        <end position="1001"/>
    </location>
</feature>
<dbReference type="GO" id="GO:0010506">
    <property type="term" value="P:regulation of autophagy"/>
    <property type="evidence" value="ECO:0007669"/>
    <property type="project" value="InterPro"/>
</dbReference>
<dbReference type="InterPro" id="IPR022708">
    <property type="entry name" value="Atg1-like_tMIT"/>
</dbReference>
<dbReference type="AlphaFoldDB" id="A0A3M7CLQ3"/>
<dbReference type="FunFam" id="3.30.200.20:FF:000042">
    <property type="entry name" value="Aurora kinase A"/>
    <property type="match status" value="1"/>
</dbReference>
<feature type="compositionally biased region" description="Basic and acidic residues" evidence="14">
    <location>
        <begin position="565"/>
        <end position="579"/>
    </location>
</feature>
<dbReference type="PANTHER" id="PTHR24348:SF22">
    <property type="entry name" value="NON-SPECIFIC SERINE_THREONINE PROTEIN KINASE"/>
    <property type="match status" value="1"/>
</dbReference>
<feature type="region of interest" description="Disordered" evidence="14">
    <location>
        <begin position="609"/>
        <end position="660"/>
    </location>
</feature>
<dbReference type="Pfam" id="PF21127">
    <property type="entry name" value="ATG1-like_MIT2"/>
    <property type="match status" value="1"/>
</dbReference>
<feature type="compositionally biased region" description="Polar residues" evidence="14">
    <location>
        <begin position="1136"/>
        <end position="1153"/>
    </location>
</feature>
<dbReference type="VEuPathDB" id="FungiDB:BTJ68_06602"/>
<feature type="region of interest" description="Disordered" evidence="14">
    <location>
        <begin position="486"/>
        <end position="596"/>
    </location>
</feature>
<dbReference type="Proteomes" id="UP000269276">
    <property type="component" value="Unassembled WGS sequence"/>
</dbReference>
<dbReference type="PROSITE" id="PS00108">
    <property type="entry name" value="PROTEIN_KINASE_ST"/>
    <property type="match status" value="1"/>
</dbReference>
<evidence type="ECO:0000256" key="10">
    <source>
        <dbReference type="ARBA" id="ARBA00030237"/>
    </source>
</evidence>
<dbReference type="GO" id="GO:0005829">
    <property type="term" value="C:cytosol"/>
    <property type="evidence" value="ECO:0007669"/>
    <property type="project" value="TreeGrafter"/>
</dbReference>
<dbReference type="SMART" id="SM00220">
    <property type="entry name" value="S_TKc"/>
    <property type="match status" value="1"/>
</dbReference>
<feature type="compositionally biased region" description="Polar residues" evidence="14">
    <location>
        <begin position="927"/>
        <end position="941"/>
    </location>
</feature>